<dbReference type="SUPFAM" id="SSF88697">
    <property type="entry name" value="PUA domain-like"/>
    <property type="match status" value="1"/>
</dbReference>
<evidence type="ECO:0000256" key="2">
    <source>
        <dbReference type="ARBA" id="ARBA00022771"/>
    </source>
</evidence>
<accession>A0A9P7BN89</accession>
<dbReference type="InterPro" id="IPR027370">
    <property type="entry name" value="Znf-RING_euk"/>
</dbReference>
<sequence>MKSISDKLIQSLICISCGDILIDPVTLSCGYTTCSRCLSTNSPTKQSLFKCPSPHCNAAAHLFGPELLQDTTITQLVHTFRYFVSNAVKLPLSPRSDDDKPTNFIPSNIVSLFKCPCCRLTFVEPTTTPCGHIFCRICLLKSKAENDICKTCLRPLPKYNSLTAQHPNHILSSFVNQLELLGSLPYIYRDPLRFLDASYHQSNIPIFVSNKVVLPGQHTRLSILTPHQLSMFHKSLVPSSRYDLCLASVHRSNPQVAQFGTILQVVNIEHQNKVVMLDVVGVDRFKLVCHEEDTNGMIIANFEVLYEPMVPQIDFAYSSRDNSLTYQNISEYTADLANNIIEYVKHLGQSSSAPSHILHSQTTGLLGPLWLESAKLLHGQIPQKENPAAVCWWAATVLPVPTNDLYILLRTISLIDRLELVISWFQSFQSQWKNCRERAINAYLQIPQH</sequence>
<evidence type="ECO:0000313" key="7">
    <source>
        <dbReference type="EMBL" id="KAG1302549.1"/>
    </source>
</evidence>
<dbReference type="Pfam" id="PF02190">
    <property type="entry name" value="LON_substr_bdg"/>
    <property type="match status" value="1"/>
</dbReference>
<organism evidence="7 8">
    <name type="scientific">Rhizopus oryzae</name>
    <name type="common">Mucormycosis agent</name>
    <name type="synonym">Rhizopus arrhizus var. delemar</name>
    <dbReference type="NCBI Taxonomy" id="64495"/>
    <lineage>
        <taxon>Eukaryota</taxon>
        <taxon>Fungi</taxon>
        <taxon>Fungi incertae sedis</taxon>
        <taxon>Mucoromycota</taxon>
        <taxon>Mucoromycotina</taxon>
        <taxon>Mucoromycetes</taxon>
        <taxon>Mucorales</taxon>
        <taxon>Mucorineae</taxon>
        <taxon>Rhizopodaceae</taxon>
        <taxon>Rhizopus</taxon>
    </lineage>
</organism>
<dbReference type="PANTHER" id="PTHR23327:SF42">
    <property type="entry name" value="LON PEPTIDASE N-TERMINAL DOMAIN AND RING FINGER PROTEIN C14F5.10C"/>
    <property type="match status" value="1"/>
</dbReference>
<dbReference type="InterPro" id="IPR017907">
    <property type="entry name" value="Znf_RING_CS"/>
</dbReference>
<protein>
    <recommendedName>
        <fullName evidence="9">RING-type domain-containing protein</fullName>
    </recommendedName>
</protein>
<dbReference type="PANTHER" id="PTHR23327">
    <property type="entry name" value="RING FINGER PROTEIN 127"/>
    <property type="match status" value="1"/>
</dbReference>
<dbReference type="GO" id="GO:0061630">
    <property type="term" value="F:ubiquitin protein ligase activity"/>
    <property type="evidence" value="ECO:0007669"/>
    <property type="project" value="TreeGrafter"/>
</dbReference>
<evidence type="ECO:0000259" key="5">
    <source>
        <dbReference type="PROSITE" id="PS50089"/>
    </source>
</evidence>
<evidence type="ECO:0000256" key="3">
    <source>
        <dbReference type="ARBA" id="ARBA00022833"/>
    </source>
</evidence>
<evidence type="ECO:0000256" key="4">
    <source>
        <dbReference type="PROSITE-ProRule" id="PRU00175"/>
    </source>
</evidence>
<evidence type="ECO:0000259" key="6">
    <source>
        <dbReference type="PROSITE" id="PS51787"/>
    </source>
</evidence>
<keyword evidence="3" id="KW-0862">Zinc</keyword>
<dbReference type="EMBL" id="JAANQT010002383">
    <property type="protein sequence ID" value="KAG1302549.1"/>
    <property type="molecule type" value="Genomic_DNA"/>
</dbReference>
<dbReference type="Gene3D" id="2.30.130.40">
    <property type="entry name" value="LON domain-like"/>
    <property type="match status" value="1"/>
</dbReference>
<keyword evidence="2 4" id="KW-0863">Zinc-finger</keyword>
<dbReference type="InterPro" id="IPR015947">
    <property type="entry name" value="PUA-like_sf"/>
</dbReference>
<dbReference type="SUPFAM" id="SSF57850">
    <property type="entry name" value="RING/U-box"/>
    <property type="match status" value="2"/>
</dbReference>
<evidence type="ECO:0000313" key="8">
    <source>
        <dbReference type="Proteomes" id="UP000716291"/>
    </source>
</evidence>
<comment type="caution">
    <text evidence="7">The sequence shown here is derived from an EMBL/GenBank/DDBJ whole genome shotgun (WGS) entry which is preliminary data.</text>
</comment>
<dbReference type="InterPro" id="IPR001841">
    <property type="entry name" value="Znf_RING"/>
</dbReference>
<feature type="domain" description="Lon N-terminal" evidence="6">
    <location>
        <begin position="201"/>
        <end position="429"/>
    </location>
</feature>
<dbReference type="PROSITE" id="PS51787">
    <property type="entry name" value="LON_N"/>
    <property type="match status" value="1"/>
</dbReference>
<dbReference type="SMART" id="SM00464">
    <property type="entry name" value="LON"/>
    <property type="match status" value="1"/>
</dbReference>
<evidence type="ECO:0008006" key="9">
    <source>
        <dbReference type="Google" id="ProtNLM"/>
    </source>
</evidence>
<dbReference type="AlphaFoldDB" id="A0A9P7BN89"/>
<dbReference type="InterPro" id="IPR013083">
    <property type="entry name" value="Znf_RING/FYVE/PHD"/>
</dbReference>
<dbReference type="SMART" id="SM00184">
    <property type="entry name" value="RING"/>
    <property type="match status" value="2"/>
</dbReference>
<dbReference type="GO" id="GO:0008270">
    <property type="term" value="F:zinc ion binding"/>
    <property type="evidence" value="ECO:0007669"/>
    <property type="project" value="UniProtKB-KW"/>
</dbReference>
<reference evidence="7" key="1">
    <citation type="journal article" date="2020" name="Microb. Genom.">
        <title>Genetic diversity of clinical and environmental Mucorales isolates obtained from an investigation of mucormycosis cases among solid organ transplant recipients.</title>
        <authorList>
            <person name="Nguyen M.H."/>
            <person name="Kaul D."/>
            <person name="Muto C."/>
            <person name="Cheng S.J."/>
            <person name="Richter R.A."/>
            <person name="Bruno V.M."/>
            <person name="Liu G."/>
            <person name="Beyhan S."/>
            <person name="Sundermann A.J."/>
            <person name="Mounaud S."/>
            <person name="Pasculle A.W."/>
            <person name="Nierman W.C."/>
            <person name="Driscoll E."/>
            <person name="Cumbie R."/>
            <person name="Clancy C.J."/>
            <person name="Dupont C.L."/>
        </authorList>
    </citation>
    <scope>NUCLEOTIDE SEQUENCE</scope>
    <source>
        <strain evidence="7">GL11</strain>
    </source>
</reference>
<keyword evidence="8" id="KW-1185">Reference proteome</keyword>
<dbReference type="Gene3D" id="3.30.40.10">
    <property type="entry name" value="Zinc/RING finger domain, C3HC4 (zinc finger)"/>
    <property type="match status" value="2"/>
</dbReference>
<dbReference type="Proteomes" id="UP000716291">
    <property type="component" value="Unassembled WGS sequence"/>
</dbReference>
<dbReference type="PROSITE" id="PS00518">
    <property type="entry name" value="ZF_RING_1"/>
    <property type="match status" value="1"/>
</dbReference>
<keyword evidence="1" id="KW-0479">Metal-binding</keyword>
<dbReference type="Pfam" id="PF13445">
    <property type="entry name" value="zf-RING_UBOX"/>
    <property type="match status" value="2"/>
</dbReference>
<proteinExistence type="predicted"/>
<evidence type="ECO:0000256" key="1">
    <source>
        <dbReference type="ARBA" id="ARBA00022723"/>
    </source>
</evidence>
<dbReference type="PROSITE" id="PS50089">
    <property type="entry name" value="ZF_RING_2"/>
    <property type="match status" value="1"/>
</dbReference>
<dbReference type="InterPro" id="IPR003111">
    <property type="entry name" value="Lon_prtase_N"/>
</dbReference>
<feature type="domain" description="RING-type" evidence="5">
    <location>
        <begin position="115"/>
        <end position="152"/>
    </location>
</feature>
<name>A0A9P7BN89_RHIOR</name>
<gene>
    <name evidence="7" type="ORF">G6F64_010832</name>
</gene>
<dbReference type="InterPro" id="IPR046336">
    <property type="entry name" value="Lon_prtase_N_sf"/>
</dbReference>